<reference evidence="1 2" key="1">
    <citation type="submission" date="2019-01" db="EMBL/GenBank/DDBJ databases">
        <title>Intercellular communication is required for trap formation in the nematode-trapping fungus Duddingtonia flagrans.</title>
        <authorList>
            <person name="Youssar L."/>
            <person name="Wernet V."/>
            <person name="Hensel N."/>
            <person name="Hildebrandt H.-G."/>
            <person name="Fischer R."/>
        </authorList>
    </citation>
    <scope>NUCLEOTIDE SEQUENCE [LARGE SCALE GENOMIC DNA]</scope>
    <source>
        <strain evidence="1 2">CBS H-5679</strain>
    </source>
</reference>
<gene>
    <name evidence="1" type="ORF">DFL_001875</name>
</gene>
<dbReference type="GeneID" id="93584186"/>
<protein>
    <submittedName>
        <fullName evidence="1">Uncharacterized protein</fullName>
    </submittedName>
</protein>
<accession>A0A437A8W1</accession>
<evidence type="ECO:0000313" key="1">
    <source>
        <dbReference type="EMBL" id="RVD87655.1"/>
    </source>
</evidence>
<dbReference type="EMBL" id="SAEB01000003">
    <property type="protein sequence ID" value="RVD87655.1"/>
    <property type="molecule type" value="Genomic_DNA"/>
</dbReference>
<keyword evidence="2" id="KW-1185">Reference proteome</keyword>
<proteinExistence type="predicted"/>
<dbReference type="RefSeq" id="XP_067493199.1">
    <property type="nucleotide sequence ID" value="XM_067630567.1"/>
</dbReference>
<sequence length="76" mass="8703">MDDHEFADKEQAGGTTRSTQIMIDINCSLEIPRAVCCRNILTKNNMSWNQDSDGSSNKEHIFPDFFCWLFNVQISS</sequence>
<dbReference type="VEuPathDB" id="FungiDB:DFL_001875"/>
<dbReference type="AlphaFoldDB" id="A0A437A8W1"/>
<organism evidence="1 2">
    <name type="scientific">Arthrobotrys flagrans</name>
    <name type="common">Nematode-trapping fungus</name>
    <name type="synonym">Trichothecium flagrans</name>
    <dbReference type="NCBI Taxonomy" id="97331"/>
    <lineage>
        <taxon>Eukaryota</taxon>
        <taxon>Fungi</taxon>
        <taxon>Dikarya</taxon>
        <taxon>Ascomycota</taxon>
        <taxon>Pezizomycotina</taxon>
        <taxon>Orbiliomycetes</taxon>
        <taxon>Orbiliales</taxon>
        <taxon>Orbiliaceae</taxon>
        <taxon>Arthrobotrys</taxon>
    </lineage>
</organism>
<evidence type="ECO:0000313" key="2">
    <source>
        <dbReference type="Proteomes" id="UP000283090"/>
    </source>
</evidence>
<dbReference type="Proteomes" id="UP000283090">
    <property type="component" value="Unassembled WGS sequence"/>
</dbReference>
<comment type="caution">
    <text evidence="1">The sequence shown here is derived from an EMBL/GenBank/DDBJ whole genome shotgun (WGS) entry which is preliminary data.</text>
</comment>
<name>A0A437A8W1_ARTFL</name>